<proteinExistence type="predicted"/>
<accession>A0AC34GT29</accession>
<organism evidence="1 2">
    <name type="scientific">Panagrolaimus sp. ES5</name>
    <dbReference type="NCBI Taxonomy" id="591445"/>
    <lineage>
        <taxon>Eukaryota</taxon>
        <taxon>Metazoa</taxon>
        <taxon>Ecdysozoa</taxon>
        <taxon>Nematoda</taxon>
        <taxon>Chromadorea</taxon>
        <taxon>Rhabditida</taxon>
        <taxon>Tylenchina</taxon>
        <taxon>Panagrolaimomorpha</taxon>
        <taxon>Panagrolaimoidea</taxon>
        <taxon>Panagrolaimidae</taxon>
        <taxon>Panagrolaimus</taxon>
    </lineage>
</organism>
<evidence type="ECO:0000313" key="2">
    <source>
        <dbReference type="WBParaSite" id="ES5_v2.g7994.t1"/>
    </source>
</evidence>
<name>A0AC34GT29_9BILA</name>
<sequence>MSIDAGDDDEQLRKAIELSKQTYNEEQRKRHNSSPEDLMGGDPDEIQRQRNIAEITALYNSPPGPSHSFGPGSFQHFEPRSNATLPYEYPELQFDEIIALLDKSNVQEEEPPVEPVPLPVSPKKKEVIIGKLKLIPGKNAFSKDCEQLEHFVEQLRNRKDLNVFFLAPTVDYYTTVAESIKLIIHRDETWPSGLKDCPNRIELTYDTSSTCEDLLITSLFRFLNPDDHNETLPTDDFTLKLYGTDEFLEPHAILGKHPIVGKFLSRGKDVELMIGKKIIRDVNYPIPDKYTPAVQGIEYKFPREVVTKMIVEINECFIGLDANKSYSKDLRQLLKEKVIDLCVTCHRLVIYDISSALTAFLAADIESHYKVAKDNFISAIHTMLTMYCEATYSNLTMESLTLSSPSEEKVNRESVTVEDEFLIQVESIHNLPLPWFQHYNSFYVEVVLMYGTKNICNTHQTDSRNFSQRYKNFSIMFQQWIKTNMAVMILPREAQVCLIVYGKRKINDSTPEADILGFASFPLFDRDGFLMQGKVAVPLKIQQHQVVEPWGPRPMIKNRGDVVIVLSTLEYGYNIQFPTVIEKEKITPVEFTTLSIKDQNTILDIIDNHDSLSQDDIHLLWSNRRALMQNPDAFIPTIAAATSWNALNLSNVYPLLDDWILPAPQYMLDLLLPSFPDKFVRKRAVEIISNGSSEFLISLISQFLEALRFEIYEDSDLSKFLLERATKDRRFATTLYWELNHRVMSQVPPYSTRCGYLLSVIERLKIPNFREEIACQQKFMQLLDGLSDTAKNMPPSAVTRHVQSELNYINDKFMITGLRLPIHPGFFCTSINIENCGVFNSLTKPVRLDLVGLRTNFGIIYKSGDDLRQDAVVLQIVRLMNDLWLREHLDLRMLTYRVLPTGKNIGLIELVTKCKTLREVQTNMSDRATDVFKDNSIATWIGRHNASEFEYRIAFDNFIRSCAGWCVATFILGIGDRHNDNILISESGHTFHIDFGKYMGDNQTSMGFNRDRVPFVLTPEMVFAINNGAKISTERFQLFSDYCCKAYNILRQNCGLLLNIIRFMSCSSIPFMDINSVNFVHTNLMLDRSEHEAFTFFTDMIRKSVNSSFPRLNFLAHTVAQKISGSTAGPSQEQNHGCFSFTKETYNAKTDGKIKHVQVSGFEKWRSPTKVYMYVFKVFRQNEKLPSTVYRAFDEVHELYRFLAQRFSEPALPVFDASGGFGRTQIKTVAQQRQVMLQNFFSRFFQLALEITQSDVVYTFFHAIHRDTNPEFIKDVINPNQLNTEPPRIHLSLSTTENSRTLKIFISHARNLPLINGVTTSPPDTYVKTKLNPDHQNNSKRKTSVIKNTCNPTYNAHIEYIFDSVEHMKRANIDLCIWQSSSAIVRDNYKICQTIVHCSKLFENQPDRKGGRSFAQWFTLTTTL</sequence>
<evidence type="ECO:0000313" key="1">
    <source>
        <dbReference type="Proteomes" id="UP000887579"/>
    </source>
</evidence>
<dbReference type="WBParaSite" id="ES5_v2.g7994.t1">
    <property type="protein sequence ID" value="ES5_v2.g7994.t1"/>
    <property type="gene ID" value="ES5_v2.g7994"/>
</dbReference>
<dbReference type="Proteomes" id="UP000887579">
    <property type="component" value="Unplaced"/>
</dbReference>
<protein>
    <submittedName>
        <fullName evidence="2">Phosphatidylinositol-4-phosphate 3-kinase</fullName>
    </submittedName>
</protein>
<reference evidence="2" key="1">
    <citation type="submission" date="2022-11" db="UniProtKB">
        <authorList>
            <consortium name="WormBaseParasite"/>
        </authorList>
    </citation>
    <scope>IDENTIFICATION</scope>
</reference>